<proteinExistence type="predicted"/>
<name>A0ABX7Q130_9BACT</name>
<reference evidence="2 3" key="1">
    <citation type="submission" date="2021-03" db="EMBL/GenBank/DDBJ databases">
        <title>Geobacter metallireducens gen. nov. sp. nov., a microorganism capable of coupling the complete oxidation of organic compounds to the reduction of iron and other metals.</title>
        <authorList>
            <person name="Li Y."/>
        </authorList>
    </citation>
    <scope>NUCLEOTIDE SEQUENCE [LARGE SCALE GENOMIC DNA]</scope>
    <source>
        <strain evidence="2 3">Jerry-YX</strain>
    </source>
</reference>
<organism evidence="2 3">
    <name type="scientific">Geobacter benzoatilyticus</name>
    <dbReference type="NCBI Taxonomy" id="2815309"/>
    <lineage>
        <taxon>Bacteria</taxon>
        <taxon>Pseudomonadati</taxon>
        <taxon>Thermodesulfobacteriota</taxon>
        <taxon>Desulfuromonadia</taxon>
        <taxon>Geobacterales</taxon>
        <taxon>Geobacteraceae</taxon>
        <taxon>Geobacter</taxon>
    </lineage>
</organism>
<keyword evidence="3" id="KW-1185">Reference proteome</keyword>
<sequence>MKKISCALACIAVIASSTIAFAAPSALSSGAVTTSTAGPTIRGGADATAAQSTTTGVIIGRLSKGVKTVINFTPSAYALATKHDGGTNLYGTAFNSTSMYMKAVGSTALASGDVSATDSASFAGAGWTAM</sequence>
<dbReference type="Proteomes" id="UP000663651">
    <property type="component" value="Chromosome"/>
</dbReference>
<gene>
    <name evidence="2" type="ORF">JZM60_12300</name>
</gene>
<evidence type="ECO:0000313" key="3">
    <source>
        <dbReference type="Proteomes" id="UP000663651"/>
    </source>
</evidence>
<evidence type="ECO:0000313" key="2">
    <source>
        <dbReference type="EMBL" id="QSV44927.1"/>
    </source>
</evidence>
<evidence type="ECO:0000256" key="1">
    <source>
        <dbReference type="SAM" id="SignalP"/>
    </source>
</evidence>
<accession>A0ABX7Q130</accession>
<dbReference type="EMBL" id="CP071382">
    <property type="protein sequence ID" value="QSV44927.1"/>
    <property type="molecule type" value="Genomic_DNA"/>
</dbReference>
<protein>
    <submittedName>
        <fullName evidence="2">Uncharacterized protein</fullName>
    </submittedName>
</protein>
<feature type="signal peptide" evidence="1">
    <location>
        <begin position="1"/>
        <end position="22"/>
    </location>
</feature>
<dbReference type="RefSeq" id="WP_207162741.1">
    <property type="nucleotide sequence ID" value="NZ_CP071382.1"/>
</dbReference>
<feature type="chain" id="PRO_5047388186" evidence="1">
    <location>
        <begin position="23"/>
        <end position="130"/>
    </location>
</feature>
<keyword evidence="1" id="KW-0732">Signal</keyword>